<organism evidence="1 2">
    <name type="scientific">Pedobacter kyonggii</name>
    <dbReference type="NCBI Taxonomy" id="1926871"/>
    <lineage>
        <taxon>Bacteria</taxon>
        <taxon>Pseudomonadati</taxon>
        <taxon>Bacteroidota</taxon>
        <taxon>Sphingobacteriia</taxon>
        <taxon>Sphingobacteriales</taxon>
        <taxon>Sphingobacteriaceae</taxon>
        <taxon>Pedobacter</taxon>
    </lineage>
</organism>
<protein>
    <submittedName>
        <fullName evidence="1">Uncharacterized protein</fullName>
    </submittedName>
</protein>
<comment type="caution">
    <text evidence="1">The sequence shown here is derived from an EMBL/GenBank/DDBJ whole genome shotgun (WGS) entry which is preliminary data.</text>
</comment>
<evidence type="ECO:0000313" key="2">
    <source>
        <dbReference type="Proteomes" id="UP000291819"/>
    </source>
</evidence>
<keyword evidence="2" id="KW-1185">Reference proteome</keyword>
<dbReference type="RefSeq" id="WP_131031011.1">
    <property type="nucleotide sequence ID" value="NZ_SIXF01000016.1"/>
</dbReference>
<evidence type="ECO:0000313" key="1">
    <source>
        <dbReference type="EMBL" id="TBO41072.1"/>
    </source>
</evidence>
<reference evidence="1 2" key="1">
    <citation type="submission" date="2019-02" db="EMBL/GenBank/DDBJ databases">
        <title>Pedobacter kyonggii whole genome sequence analysis.</title>
        <authorList>
            <person name="Dahal R.H."/>
        </authorList>
    </citation>
    <scope>NUCLEOTIDE SEQUENCE [LARGE SCALE GENOMIC DNA]</scope>
    <source>
        <strain evidence="1 2">K-4-11-1</strain>
    </source>
</reference>
<accession>A0A4Q9HAJ9</accession>
<dbReference type="EMBL" id="SIXF01000016">
    <property type="protein sequence ID" value="TBO41072.1"/>
    <property type="molecule type" value="Genomic_DNA"/>
</dbReference>
<name>A0A4Q9HAJ9_9SPHI</name>
<proteinExistence type="predicted"/>
<gene>
    <name evidence="1" type="ORF">EYS08_16200</name>
</gene>
<sequence length="1316" mass="149011">MSDLKTISKNNLQQDSMQFDKLREIGINRIQALSKSNWSDYNLHDPGVTTLETLCYAITDLGYRLTFDMQDLLASDPNSADAEIDFRNFFTARQILHNAPVTIKDFRKLLMDVAVQAGTETLGIKNAWVIPADEAEMKLYVNQLQQKLDYFPTATDGTGFFVKGLYNFLIEFDQSVTYGDLNSNSISAIYIINNFAPDPLLEGVEIKVEIHFPRWDDLSVDFNDDAAIIAKIKSLKIKANELPDDYKLIDSNDADHTVTLAGTKTVAEVPIALVGLDAIDEDLNHFIFNAPNGLLQTYKRKIGVIKSIIKKAEDRLNDNRPLCEDYLNTRALKVEEIAICGDIEIDPFADAATVAAEIYFQIAQFLSPDVYFYSLPDMKNKGKATEDIFDGPALEHGFIDDDELNASEQKCTIHVSDLIRIIMDVKIDGKQVVQSVSGLQLANFPEDNVLNISKKNVKWCLSLAIDQFYVPRLSTNLSNLSFYKHNLPFSFDKDEMEAKYKALFAQSRKRYPVNPILDYALPVGDWREITDYTSIQQDFPLVYGVGSDGIPNLPNTDDERNLRITQAKQFKGFLSFFDQLLYGYLQQVNGLKALFSLNQELDEFGQPLLNKTYFSEPLKATASNVDIVPNATEQKIFIDGYAEHLQGITESKTDFEKRKNRFLDHLLARFCEQFSDYALIAYTIDGQRAGAELIKDKLSFLNAYPEISSNRGKAFNYRNELTWFYKNVSGYEKRVSLLLGIDAKRAEDLHFSKAFRILPVSASWNIETKVLTKVLFEGIGSFADVLDAKSAMEELISAAVHINNYKIVAGSVAGKFQVLLLADLINEKVIAKSKNTTLTLSMANTLINSHIDLCTKELCDQVLSSRKNLTPPVLNYFEVLSHTVNNTTTPFLHKIEYQLFDKPAEDAARKVILTGEIEGPEVKGIDAAETITDTEMSLIWKLIRFAADEDYYRCEPQNVTVYTPNYHFEVFDIYDNIIGKDKGKNYNYPLAEIIEDSTSSPIVKIVDSLSNNGTYTVNNTVALGPNIKVEINETLPDNYPDGKLSFTETFNAYLYENGRKLTITGTDLTDRLRIGDTMSLIKPSAVLIDFQVLTISFADNKTTIISDIELDFLVAPKVTYTKLFAIKNVTPKTIVIRAGMEKLAISDMVAFFNKTFIDREGIHLIEHILLRPKKRDFDKLLNIHTDVDCVQCKIADTYSFVMTAVLPYWPDRFRDRNFRTFIEKTLREECPAHVVLNVCWINPLQMGQFEKAYKNWLIQINTTSAGDAERVKALKNFIEIIQDLRSVYPSGKLHSCNENEVQKNPLILNQTNIGIF</sequence>
<dbReference type="OrthoDB" id="8263000at2"/>
<dbReference type="Proteomes" id="UP000291819">
    <property type="component" value="Unassembled WGS sequence"/>
</dbReference>